<dbReference type="KEGG" id="hdo:MUK72_04135"/>
<dbReference type="Proteomes" id="UP001500962">
    <property type="component" value="Unassembled WGS sequence"/>
</dbReference>
<dbReference type="InterPro" id="IPR046198">
    <property type="entry name" value="DUF6230"/>
</dbReference>
<evidence type="ECO:0000313" key="2">
    <source>
        <dbReference type="EMBL" id="GAA0467090.1"/>
    </source>
</evidence>
<accession>A0AAV3SJV9</accession>
<dbReference type="GeneID" id="71761009"/>
<dbReference type="RefSeq" id="WP_004051587.1">
    <property type="nucleotide sequence ID" value="NZ_BAAADN010000039.1"/>
</dbReference>
<name>A0AAV3SJV9_HALDO</name>
<sequence length="225" mass="23492">MYDKKVLAKGTAVSFGVVALVAMLIVSSGMAFAAPISGIGGFTIKADELRGDDLYLYPGVSDTSEREGVPVATAEFSSVEIDGLELAKELEDVPAIGGNARIVITSTDTVTADSLLVKQTKLQASSSTFNGLLIDEENAKYSDSFKQVAPSTGEQRQEGVDSATGGPKTLDFSNASNPGIVLQNATIRAHYQAVNEISIPGLTLAAEYDNNGDGDYTDDGDVTLS</sequence>
<proteinExistence type="predicted"/>
<dbReference type="Proteomes" id="UP000830542">
    <property type="component" value="Chromosome"/>
</dbReference>
<evidence type="ECO:0000313" key="4">
    <source>
        <dbReference type="Proteomes" id="UP000830542"/>
    </source>
</evidence>
<evidence type="ECO:0000313" key="3">
    <source>
        <dbReference type="EMBL" id="UOO95902.1"/>
    </source>
</evidence>
<evidence type="ECO:0000313" key="5">
    <source>
        <dbReference type="Proteomes" id="UP001500962"/>
    </source>
</evidence>
<organism evidence="2 5">
    <name type="scientific">Halococcus dombrowskii</name>
    <dbReference type="NCBI Taxonomy" id="179637"/>
    <lineage>
        <taxon>Archaea</taxon>
        <taxon>Methanobacteriati</taxon>
        <taxon>Methanobacteriota</taxon>
        <taxon>Stenosarchaea group</taxon>
        <taxon>Halobacteria</taxon>
        <taxon>Halobacteriales</taxon>
        <taxon>Halococcaceae</taxon>
        <taxon>Halococcus</taxon>
    </lineage>
</organism>
<dbReference type="Pfam" id="PF19741">
    <property type="entry name" value="DUF6230"/>
    <property type="match status" value="1"/>
</dbReference>
<gene>
    <name evidence="2" type="ORF">GCM10008985_25060</name>
    <name evidence="3" type="ORF">MUK72_04135</name>
</gene>
<reference evidence="3" key="2">
    <citation type="submission" date="2022-04" db="EMBL/GenBank/DDBJ databases">
        <title>Sequencing and genomic assembly of Halococcus dombrowskii.</title>
        <authorList>
            <person name="Lim S.W."/>
            <person name="MacLea K.S."/>
        </authorList>
    </citation>
    <scope>NUCLEOTIDE SEQUENCE</scope>
    <source>
        <strain evidence="3">H4</strain>
    </source>
</reference>
<keyword evidence="4" id="KW-1185">Reference proteome</keyword>
<dbReference type="AlphaFoldDB" id="A0AAV3SJV9"/>
<evidence type="ECO:0000256" key="1">
    <source>
        <dbReference type="SAM" id="MobiDB-lite"/>
    </source>
</evidence>
<dbReference type="EMBL" id="BAAADN010000039">
    <property type="protein sequence ID" value="GAA0467090.1"/>
    <property type="molecule type" value="Genomic_DNA"/>
</dbReference>
<protein>
    <submittedName>
        <fullName evidence="3">DUF6230 family protein</fullName>
    </submittedName>
</protein>
<reference evidence="2" key="1">
    <citation type="journal article" date="2014" name="Int. J. Syst. Evol. Microbiol.">
        <title>Complete genome sequence of Corynebacterium casei LMG S-19264T (=DSM 44701T), isolated from a smear-ripened cheese.</title>
        <authorList>
            <consortium name="US DOE Joint Genome Institute (JGI-PGF)"/>
            <person name="Walter F."/>
            <person name="Albersmeier A."/>
            <person name="Kalinowski J."/>
            <person name="Ruckert C."/>
        </authorList>
    </citation>
    <scope>NUCLEOTIDE SEQUENCE</scope>
    <source>
        <strain evidence="2">JCM 12289</strain>
    </source>
</reference>
<dbReference type="EMBL" id="CP095005">
    <property type="protein sequence ID" value="UOO95902.1"/>
    <property type="molecule type" value="Genomic_DNA"/>
</dbReference>
<feature type="region of interest" description="Disordered" evidence="1">
    <location>
        <begin position="149"/>
        <end position="169"/>
    </location>
</feature>
<reference evidence="2" key="3">
    <citation type="submission" date="2023-12" db="EMBL/GenBank/DDBJ databases">
        <authorList>
            <person name="Sun Q."/>
            <person name="Inoue M."/>
        </authorList>
    </citation>
    <scope>NUCLEOTIDE SEQUENCE</scope>
    <source>
        <strain evidence="2">JCM 12289</strain>
    </source>
</reference>